<dbReference type="RefSeq" id="WP_406700423.1">
    <property type="nucleotide sequence ID" value="NZ_CP155447.1"/>
</dbReference>
<dbReference type="Pfam" id="PF08818">
    <property type="entry name" value="DUF1801"/>
    <property type="match status" value="1"/>
</dbReference>
<evidence type="ECO:0000313" key="2">
    <source>
        <dbReference type="EMBL" id="XBH07584.1"/>
    </source>
</evidence>
<sequence length="137" mass="14946">MPPKPSAQQNLSSNASTGVDSFLASYDHPLKTEILVVRQLILGADTGISEGIKWNAPSFRTSEWFATFHLRAKSGLQVILHLGAKVRGGPAVTVDDPNSLLVWLGKDRASVTFRDADDVVAKGEAFADLIRHWIEHV</sequence>
<feature type="domain" description="YdhG-like" evidence="1">
    <location>
        <begin position="32"/>
        <end position="134"/>
    </location>
</feature>
<reference evidence="2" key="1">
    <citation type="submission" date="2024-05" db="EMBL/GenBank/DDBJ databases">
        <title>Planctomycetes of the genus Singulisphaera possess chitinolytic capabilities.</title>
        <authorList>
            <person name="Ivanova A."/>
        </authorList>
    </citation>
    <scope>NUCLEOTIDE SEQUENCE</scope>
    <source>
        <strain evidence="2">Ch08T</strain>
    </source>
</reference>
<organism evidence="2">
    <name type="scientific">Singulisphaera sp. Ch08</name>
    <dbReference type="NCBI Taxonomy" id="3120278"/>
    <lineage>
        <taxon>Bacteria</taxon>
        <taxon>Pseudomonadati</taxon>
        <taxon>Planctomycetota</taxon>
        <taxon>Planctomycetia</taxon>
        <taxon>Isosphaerales</taxon>
        <taxon>Isosphaeraceae</taxon>
        <taxon>Singulisphaera</taxon>
    </lineage>
</organism>
<name>A0AAU7CRE0_9BACT</name>
<dbReference type="AlphaFoldDB" id="A0AAU7CRE0"/>
<dbReference type="SUPFAM" id="SSF159888">
    <property type="entry name" value="YdhG-like"/>
    <property type="match status" value="1"/>
</dbReference>
<protein>
    <submittedName>
        <fullName evidence="2">DUF1801 domain-containing protein</fullName>
    </submittedName>
</protein>
<dbReference type="EMBL" id="CP155447">
    <property type="protein sequence ID" value="XBH07584.1"/>
    <property type="molecule type" value="Genomic_DNA"/>
</dbReference>
<dbReference type="InterPro" id="IPR014922">
    <property type="entry name" value="YdhG-like"/>
</dbReference>
<evidence type="ECO:0000259" key="1">
    <source>
        <dbReference type="Pfam" id="PF08818"/>
    </source>
</evidence>
<accession>A0AAU7CRE0</accession>
<proteinExistence type="predicted"/>
<gene>
    <name evidence="2" type="ORF">V5E97_16575</name>
</gene>